<feature type="binding site" evidence="4 7">
    <location>
        <begin position="145"/>
        <end position="147"/>
    </location>
    <ligand>
        <name>substrate</name>
    </ligand>
</feature>
<dbReference type="EMBL" id="NDWU01000001">
    <property type="protein sequence ID" value="PUA34368.1"/>
    <property type="molecule type" value="Genomic_DNA"/>
</dbReference>
<dbReference type="GO" id="GO:0005737">
    <property type="term" value="C:cytoplasm"/>
    <property type="evidence" value="ECO:0007669"/>
    <property type="project" value="UniProtKB-SubCell"/>
</dbReference>
<evidence type="ECO:0000259" key="9">
    <source>
        <dbReference type="PROSITE" id="PS51733"/>
    </source>
</evidence>
<comment type="caution">
    <text evidence="10">The sequence shown here is derived from an EMBL/GenBank/DDBJ whole genome shotgun (WGS) entry which is preliminary data.</text>
</comment>
<dbReference type="CDD" id="cd16444">
    <property type="entry name" value="LipB"/>
    <property type="match status" value="1"/>
</dbReference>
<comment type="similarity">
    <text evidence="4 5">Belongs to the LipB family.</text>
</comment>
<dbReference type="PROSITE" id="PS01313">
    <property type="entry name" value="LIPB"/>
    <property type="match status" value="1"/>
</dbReference>
<evidence type="ECO:0000256" key="8">
    <source>
        <dbReference type="PIRSR" id="PIRSR016262-3"/>
    </source>
</evidence>
<dbReference type="HAMAP" id="MF_00013">
    <property type="entry name" value="LipB"/>
    <property type="match status" value="1"/>
</dbReference>
<dbReference type="GO" id="GO:0009249">
    <property type="term" value="P:protein lipoylation"/>
    <property type="evidence" value="ECO:0007669"/>
    <property type="project" value="InterPro"/>
</dbReference>
<dbReference type="NCBIfam" id="NF010925">
    <property type="entry name" value="PRK14345.1"/>
    <property type="match status" value="1"/>
</dbReference>
<evidence type="ECO:0000256" key="4">
    <source>
        <dbReference type="HAMAP-Rule" id="MF_00013"/>
    </source>
</evidence>
<keyword evidence="2 4" id="KW-0808">Transferase</keyword>
<evidence type="ECO:0000256" key="6">
    <source>
        <dbReference type="PIRSR" id="PIRSR016262-1"/>
    </source>
</evidence>
<dbReference type="Proteomes" id="UP000244066">
    <property type="component" value="Unassembled WGS sequence"/>
</dbReference>
<accession>A0A2R7YA03</accession>
<feature type="binding site" evidence="4 7">
    <location>
        <begin position="78"/>
        <end position="85"/>
    </location>
    <ligand>
        <name>substrate</name>
    </ligand>
</feature>
<proteinExistence type="inferred from homology"/>
<dbReference type="InterPro" id="IPR000544">
    <property type="entry name" value="Octanoyltransferase"/>
</dbReference>
<organism evidence="10 11">
    <name type="scientific">Candidatus Terraquivivens tikiterensis</name>
    <dbReference type="NCBI Taxonomy" id="1980982"/>
    <lineage>
        <taxon>Archaea</taxon>
        <taxon>Nitrososphaerota</taxon>
        <taxon>Candidatus Wolframiiraptoraceae</taxon>
        <taxon>Candidatus Terraquivivens</taxon>
    </lineage>
</organism>
<dbReference type="Pfam" id="PF21948">
    <property type="entry name" value="LplA-B_cat"/>
    <property type="match status" value="1"/>
</dbReference>
<comment type="miscellaneous">
    <text evidence="4">In the reaction, the free carboxyl group of octanoic acid is attached via an amide linkage to the epsilon-amino group of a specific lysine residue of lipoyl domains of lipoate-dependent enzymes.</text>
</comment>
<dbReference type="PANTHER" id="PTHR10993">
    <property type="entry name" value="OCTANOYLTRANSFERASE"/>
    <property type="match status" value="1"/>
</dbReference>
<dbReference type="AlphaFoldDB" id="A0A2R7YA03"/>
<dbReference type="Gene3D" id="3.30.930.10">
    <property type="entry name" value="Bira Bifunctional Protein, Domain 2"/>
    <property type="match status" value="1"/>
</dbReference>
<dbReference type="UniPathway" id="UPA00538">
    <property type="reaction ID" value="UER00592"/>
</dbReference>
<dbReference type="EC" id="2.3.1.181" evidence="4"/>
<evidence type="ECO:0000256" key="2">
    <source>
        <dbReference type="ARBA" id="ARBA00022679"/>
    </source>
</evidence>
<comment type="pathway">
    <text evidence="1 4 5">Protein modification; protein lipoylation via endogenous pathway; protein N(6)-(lipoyl)lysine from octanoyl-[acyl-carrier-protein]: step 1/2.</text>
</comment>
<feature type="binding site" evidence="4 7">
    <location>
        <begin position="158"/>
        <end position="160"/>
    </location>
    <ligand>
        <name>substrate</name>
    </ligand>
</feature>
<dbReference type="PROSITE" id="PS51733">
    <property type="entry name" value="BPL_LPL_CATALYTIC"/>
    <property type="match status" value="1"/>
</dbReference>
<dbReference type="SUPFAM" id="SSF55681">
    <property type="entry name" value="Class II aaRS and biotin synthetases"/>
    <property type="match status" value="1"/>
</dbReference>
<feature type="site" description="Lowers pKa of active site Cys" evidence="4 8">
    <location>
        <position position="142"/>
    </location>
</feature>
<protein>
    <recommendedName>
        <fullName evidence="4">Probable octanoyltransferase</fullName>
        <ecNumber evidence="4">2.3.1.181</ecNumber>
    </recommendedName>
    <alternativeName>
        <fullName evidence="4">Lipoate-protein ligase B</fullName>
    </alternativeName>
    <alternativeName>
        <fullName evidence="4">Lipoyl/octanoyl transferase</fullName>
    </alternativeName>
    <alternativeName>
        <fullName evidence="4">Octanoyl-[acyl-carrier-protein]-protein N-octanoyltransferase</fullName>
    </alternativeName>
</protein>
<dbReference type="InterPro" id="IPR004143">
    <property type="entry name" value="BPL_LPL_catalytic"/>
</dbReference>
<reference evidence="10 11" key="1">
    <citation type="submission" date="2017-04" db="EMBL/GenBank/DDBJ databases">
        <title>Draft Aigarchaeota genome from a New Zealand hot spring.</title>
        <authorList>
            <person name="Reysenbach A.-L."/>
            <person name="Donaho J.A."/>
            <person name="Gerhart J."/>
            <person name="Kelley J.F."/>
            <person name="Kouba K."/>
            <person name="Podar M."/>
            <person name="Stott M."/>
        </authorList>
    </citation>
    <scope>NUCLEOTIDE SEQUENCE [LARGE SCALE GENOMIC DNA]</scope>
    <source>
        <strain evidence="10">NZ13_MG1</strain>
    </source>
</reference>
<dbReference type="InterPro" id="IPR020605">
    <property type="entry name" value="Octanoyltransferase_CS"/>
</dbReference>
<keyword evidence="4" id="KW-0963">Cytoplasm</keyword>
<comment type="catalytic activity">
    <reaction evidence="4 5">
        <text>octanoyl-[ACP] + L-lysyl-[protein] = N(6)-octanoyl-L-lysyl-[protein] + holo-[ACP] + H(+)</text>
        <dbReference type="Rhea" id="RHEA:17665"/>
        <dbReference type="Rhea" id="RHEA-COMP:9636"/>
        <dbReference type="Rhea" id="RHEA-COMP:9685"/>
        <dbReference type="Rhea" id="RHEA-COMP:9752"/>
        <dbReference type="Rhea" id="RHEA-COMP:9928"/>
        <dbReference type="ChEBI" id="CHEBI:15378"/>
        <dbReference type="ChEBI" id="CHEBI:29969"/>
        <dbReference type="ChEBI" id="CHEBI:64479"/>
        <dbReference type="ChEBI" id="CHEBI:78463"/>
        <dbReference type="ChEBI" id="CHEBI:78809"/>
        <dbReference type="EC" id="2.3.1.181"/>
    </reaction>
</comment>
<keyword evidence="3 4" id="KW-0012">Acyltransferase</keyword>
<sequence length="232" mass="25660">MRWRVCGPVCRKGFLVDLGLCEYEPSWRLQLKLVDLRSSSAIPDTLVLVEHEHVFTLGRRGSMDDIIEAKAPVFRVERGGGATYHGPGQLVGYPIMDLSGLGLGIKQYVRKLENVLVKTLQRFNVGACVREGYPGVWVGGRKIASIGVALRNWVAFHGFALNVKPDMSYFRSIKPCGMPPELMTSVEELLGSPPRMEDVKEALIEEFGAEFGLSLSPFPSDLLKAIAESVRL</sequence>
<evidence type="ECO:0000313" key="10">
    <source>
        <dbReference type="EMBL" id="PUA34368.1"/>
    </source>
</evidence>
<comment type="function">
    <text evidence="4 5">Catalyzes the transfer of endogenously produced octanoic acid from octanoyl-acyl-carrier-protein onto the lipoyl domains of lipoate-dependent enzymes. Lipoyl-ACP can also act as a substrate although octanoyl-ACP is likely to be the physiological substrate.</text>
</comment>
<dbReference type="PANTHER" id="PTHR10993:SF7">
    <property type="entry name" value="LIPOYLTRANSFERASE 2, MITOCHONDRIAL-RELATED"/>
    <property type="match status" value="1"/>
</dbReference>
<evidence type="ECO:0000313" key="11">
    <source>
        <dbReference type="Proteomes" id="UP000244066"/>
    </source>
</evidence>
<dbReference type="PIRSF" id="PIRSF016262">
    <property type="entry name" value="LPLase"/>
    <property type="match status" value="1"/>
</dbReference>
<evidence type="ECO:0000256" key="7">
    <source>
        <dbReference type="PIRSR" id="PIRSR016262-2"/>
    </source>
</evidence>
<feature type="active site" description="Acyl-thioester intermediate" evidence="4 6">
    <location>
        <position position="176"/>
    </location>
</feature>
<name>A0A2R7YA03_9ARCH</name>
<comment type="subcellular location">
    <subcellularLocation>
        <location evidence="4">Cytoplasm</location>
    </subcellularLocation>
</comment>
<evidence type="ECO:0000256" key="3">
    <source>
        <dbReference type="ARBA" id="ARBA00023315"/>
    </source>
</evidence>
<gene>
    <name evidence="4" type="primary">lipB</name>
    <name evidence="10" type="ORF">B9J98_00560</name>
</gene>
<dbReference type="NCBIfam" id="TIGR00214">
    <property type="entry name" value="lipB"/>
    <property type="match status" value="1"/>
</dbReference>
<feature type="domain" description="BPL/LPL catalytic" evidence="9">
    <location>
        <begin position="40"/>
        <end position="215"/>
    </location>
</feature>
<dbReference type="InterPro" id="IPR045864">
    <property type="entry name" value="aa-tRNA-synth_II/BPL/LPL"/>
</dbReference>
<evidence type="ECO:0000256" key="1">
    <source>
        <dbReference type="ARBA" id="ARBA00004821"/>
    </source>
</evidence>
<evidence type="ECO:0000256" key="5">
    <source>
        <dbReference type="PIRNR" id="PIRNR016262"/>
    </source>
</evidence>
<dbReference type="GO" id="GO:0033819">
    <property type="term" value="F:lipoyl(octanoyl) transferase activity"/>
    <property type="evidence" value="ECO:0007669"/>
    <property type="project" value="UniProtKB-EC"/>
</dbReference>